<dbReference type="InterPro" id="IPR014512">
    <property type="entry name" value="O_gly_hydro"/>
</dbReference>
<dbReference type="PIRSF" id="PIRSF021505">
    <property type="entry name" value="O_gly_hdrol"/>
    <property type="match status" value="1"/>
</dbReference>
<gene>
    <name evidence="1" type="ORF">JHE00_10440</name>
</gene>
<dbReference type="RefSeq" id="WP_200317353.1">
    <property type="nucleotide sequence ID" value="NZ_JAENJH010000002.1"/>
</dbReference>
<proteinExistence type="predicted"/>
<evidence type="ECO:0000313" key="1">
    <source>
        <dbReference type="EMBL" id="MBK1784744.1"/>
    </source>
</evidence>
<dbReference type="Pfam" id="PF03663">
    <property type="entry name" value="Glyco_hydro_76"/>
    <property type="match status" value="1"/>
</dbReference>
<keyword evidence="2" id="KW-1185">Reference proteome</keyword>
<dbReference type="InterPro" id="IPR008928">
    <property type="entry name" value="6-hairpin_glycosidase_sf"/>
</dbReference>
<dbReference type="PANTHER" id="PTHR47791">
    <property type="entry name" value="MEIOTICALLY UP-REGULATED GENE 191 PROTEIN"/>
    <property type="match status" value="1"/>
</dbReference>
<dbReference type="InterPro" id="IPR005198">
    <property type="entry name" value="Glyco_hydro_76"/>
</dbReference>
<dbReference type="GO" id="GO:0005975">
    <property type="term" value="P:carbohydrate metabolic process"/>
    <property type="evidence" value="ECO:0007669"/>
    <property type="project" value="InterPro"/>
</dbReference>
<accession>A0A934QS79</accession>
<reference evidence="1" key="1">
    <citation type="submission" date="2020-12" db="EMBL/GenBank/DDBJ databases">
        <title>Prauserella sp. ASG 168, a novel actinomycete isolated from cave rock.</title>
        <authorList>
            <person name="Suriyachadkun C."/>
        </authorList>
    </citation>
    <scope>NUCLEOTIDE SEQUENCE</scope>
    <source>
        <strain evidence="1">ASG 168</strain>
    </source>
</reference>
<dbReference type="AlphaFoldDB" id="A0A934QS79"/>
<dbReference type="InterPro" id="IPR053169">
    <property type="entry name" value="MUG_Protein"/>
</dbReference>
<dbReference type="Proteomes" id="UP000635245">
    <property type="component" value="Unassembled WGS sequence"/>
</dbReference>
<dbReference type="EMBL" id="JAENJH010000002">
    <property type="protein sequence ID" value="MBK1784744.1"/>
    <property type="molecule type" value="Genomic_DNA"/>
</dbReference>
<evidence type="ECO:0000313" key="2">
    <source>
        <dbReference type="Proteomes" id="UP000635245"/>
    </source>
</evidence>
<comment type="caution">
    <text evidence="1">The sequence shown here is derived from an EMBL/GenBank/DDBJ whole genome shotgun (WGS) entry which is preliminary data.</text>
</comment>
<name>A0A934QS79_9PSEU</name>
<sequence>MPWSEAAAEAESAVCARHLTRLWGVPGTALACSGWPPTAEQRLHRHWNYWWQAQLLDCLVDAQRRDRSAGRATTIARLVRTIRLRNRGRWSNPYYDDMAWLALALQRLGERRPVEVLLGSVWQGWSPDAGGGIRWRRGDTFKNAPTNGPAAIAFARAGEQRRARELFSWLENHLVDAPTGLVNDGVRPETCEIVRHIYTYCQGVFLGAALELSEMDLAERTVRAVAAHLAPGGVLRGQGGGDGGLFAGILARYLAIAARRLPSGPAADAAAELVFASARACWHGAAPTRHGPLFSPEWTERAEPMGAARDLSVQLGAWLLLEAAATLEP</sequence>
<organism evidence="1 2">
    <name type="scientific">Prauserella cavernicola</name>
    <dbReference type="NCBI Taxonomy" id="2800127"/>
    <lineage>
        <taxon>Bacteria</taxon>
        <taxon>Bacillati</taxon>
        <taxon>Actinomycetota</taxon>
        <taxon>Actinomycetes</taxon>
        <taxon>Pseudonocardiales</taxon>
        <taxon>Pseudonocardiaceae</taxon>
        <taxon>Prauserella</taxon>
    </lineage>
</organism>
<protein>
    <submittedName>
        <fullName evidence="1">Fructose-bisphosphate aldolase</fullName>
    </submittedName>
</protein>
<dbReference type="PANTHER" id="PTHR47791:SF3">
    <property type="entry name" value="MEIOTICALLY UP-REGULATED GENE 191 PROTEIN"/>
    <property type="match status" value="1"/>
</dbReference>
<dbReference type="SUPFAM" id="SSF48208">
    <property type="entry name" value="Six-hairpin glycosidases"/>
    <property type="match status" value="1"/>
</dbReference>
<dbReference type="Gene3D" id="1.50.10.20">
    <property type="match status" value="1"/>
</dbReference>